<dbReference type="Proteomes" id="UP000678895">
    <property type="component" value="Unassembled WGS sequence"/>
</dbReference>
<dbReference type="Pfam" id="PF00583">
    <property type="entry name" value="Acetyltransf_1"/>
    <property type="match status" value="1"/>
</dbReference>
<evidence type="ECO:0000259" key="1">
    <source>
        <dbReference type="PROSITE" id="PS51186"/>
    </source>
</evidence>
<dbReference type="PROSITE" id="PS51186">
    <property type="entry name" value="GNAT"/>
    <property type="match status" value="1"/>
</dbReference>
<sequence>MKLEIKPLTPALSEDFFDFFDNRAFTDNSPMQPCFCCRPQMTMEQEKTELFGLIEANPGVMPRDIPSFKSTLRKIAEQQILNGDLQGYLAFEKGVSIGWCNANDKENYTTLGICEEIRNAYKSNLNESVKSVLCFEIAPNYRGKGIATALLTHVCEDAKASGFDAVEGYPHLRLQRETFDFIGPARLFEKVGFIKVAEQVNVAIMRKEI</sequence>
<dbReference type="AlphaFoldDB" id="A0A919Y5T6"/>
<dbReference type="InterPro" id="IPR016181">
    <property type="entry name" value="Acyl_CoA_acyltransferase"/>
</dbReference>
<organism evidence="2 3">
    <name type="scientific">Paenibacillus apis</name>
    <dbReference type="NCBI Taxonomy" id="1792174"/>
    <lineage>
        <taxon>Bacteria</taxon>
        <taxon>Bacillati</taxon>
        <taxon>Bacillota</taxon>
        <taxon>Bacilli</taxon>
        <taxon>Bacillales</taxon>
        <taxon>Paenibacillaceae</taxon>
        <taxon>Paenibacillus</taxon>
    </lineage>
</organism>
<gene>
    <name evidence="2" type="ORF">J41TS4_25430</name>
</gene>
<dbReference type="InterPro" id="IPR000182">
    <property type="entry name" value="GNAT_dom"/>
</dbReference>
<evidence type="ECO:0000313" key="2">
    <source>
        <dbReference type="EMBL" id="GIO42785.1"/>
    </source>
</evidence>
<name>A0A919Y5T6_9BACL</name>
<comment type="caution">
    <text evidence="2">The sequence shown here is derived from an EMBL/GenBank/DDBJ whole genome shotgun (WGS) entry which is preliminary data.</text>
</comment>
<evidence type="ECO:0000313" key="3">
    <source>
        <dbReference type="Proteomes" id="UP000678895"/>
    </source>
</evidence>
<dbReference type="GO" id="GO:0016747">
    <property type="term" value="F:acyltransferase activity, transferring groups other than amino-acyl groups"/>
    <property type="evidence" value="ECO:0007669"/>
    <property type="project" value="InterPro"/>
</dbReference>
<dbReference type="EMBL" id="BORS01000008">
    <property type="protein sequence ID" value="GIO42785.1"/>
    <property type="molecule type" value="Genomic_DNA"/>
</dbReference>
<dbReference type="Gene3D" id="3.40.630.30">
    <property type="match status" value="1"/>
</dbReference>
<keyword evidence="3" id="KW-1185">Reference proteome</keyword>
<proteinExistence type="predicted"/>
<dbReference type="RefSeq" id="WP_301627525.1">
    <property type="nucleotide sequence ID" value="NZ_BORS01000008.1"/>
</dbReference>
<dbReference type="SUPFAM" id="SSF55729">
    <property type="entry name" value="Acyl-CoA N-acyltransferases (Nat)"/>
    <property type="match status" value="1"/>
</dbReference>
<reference evidence="2" key="1">
    <citation type="submission" date="2021-03" db="EMBL/GenBank/DDBJ databases">
        <title>Antimicrobial resistance genes in bacteria isolated from Japanese honey, and their potential for conferring macrolide and lincosamide resistance in the American foulbrood pathogen Paenibacillus larvae.</title>
        <authorList>
            <person name="Okamoto M."/>
            <person name="Kumagai M."/>
            <person name="Kanamori H."/>
            <person name="Takamatsu D."/>
        </authorList>
    </citation>
    <scope>NUCLEOTIDE SEQUENCE</scope>
    <source>
        <strain evidence="2">J41TS4</strain>
    </source>
</reference>
<feature type="domain" description="N-acetyltransferase" evidence="1">
    <location>
        <begin position="41"/>
        <end position="209"/>
    </location>
</feature>
<protein>
    <recommendedName>
        <fullName evidence="1">N-acetyltransferase domain-containing protein</fullName>
    </recommendedName>
</protein>
<accession>A0A919Y5T6</accession>
<dbReference type="CDD" id="cd04301">
    <property type="entry name" value="NAT_SF"/>
    <property type="match status" value="1"/>
</dbReference>